<proteinExistence type="predicted"/>
<reference evidence="3" key="1">
    <citation type="submission" date="2016-11" db="UniProtKB">
        <authorList>
            <consortium name="WormBaseParasite"/>
        </authorList>
    </citation>
    <scope>IDENTIFICATION</scope>
</reference>
<accession>A0A1I8A319</accession>
<dbReference type="Proteomes" id="UP000095287">
    <property type="component" value="Unplaced"/>
</dbReference>
<name>A0A1I8A319_9BILA</name>
<organism evidence="2 3">
    <name type="scientific">Steinernema glaseri</name>
    <dbReference type="NCBI Taxonomy" id="37863"/>
    <lineage>
        <taxon>Eukaryota</taxon>
        <taxon>Metazoa</taxon>
        <taxon>Ecdysozoa</taxon>
        <taxon>Nematoda</taxon>
        <taxon>Chromadorea</taxon>
        <taxon>Rhabditida</taxon>
        <taxon>Tylenchina</taxon>
        <taxon>Panagrolaimomorpha</taxon>
        <taxon>Strongyloidoidea</taxon>
        <taxon>Steinernematidae</taxon>
        <taxon>Steinernema</taxon>
    </lineage>
</organism>
<feature type="chain" id="PRO_5009314214" evidence="1">
    <location>
        <begin position="26"/>
        <end position="453"/>
    </location>
</feature>
<feature type="signal peptide" evidence="1">
    <location>
        <begin position="1"/>
        <end position="25"/>
    </location>
</feature>
<sequence>MARLRAIMSLPPLFLALIFSTLGTGQPVHLKEASDLNKTVQNDFMTEELYQAIMTTLKNATDDVDALVPLPVFQSISEVMTFCAEPQLPDEVSQKCTRFNKMIKEGISKMFNTRYVIGYAKYFGDTWRIDYEKRLRKLVYSTSDRLNKLLQRETNASAEFKEYCNLTHHDKLLLDPYIKHDFLMVWLEEAKYSYRAMVEIKSHIKVDAFILSLEVLNCHKVLNRTSDFDLESMMENLQNTLRKLTSKQNSHALEGIKDSVLHWLFKIPSKDNMGPFLPDIVRKFLEYYNNTRTAYMADLVPKGTPIDDKSIFSRDYHDLGNQRPQLKSMNFDSHSATVFARNITDTTLANRQWLADKQSTLEESLAKGMAEYPESCPPAAEMAKQLSTYLPKEVPYLRVATTPTSDDFEHLSDDNIGGYFPITHKYVEYKTKFWFLKFRPVYKMCVVHVVIGF</sequence>
<keyword evidence="2" id="KW-1185">Reference proteome</keyword>
<evidence type="ECO:0000313" key="2">
    <source>
        <dbReference type="Proteomes" id="UP000095287"/>
    </source>
</evidence>
<dbReference type="WBParaSite" id="L893_g32078.t2">
    <property type="protein sequence ID" value="L893_g32078.t2"/>
    <property type="gene ID" value="L893_g32078"/>
</dbReference>
<keyword evidence="1" id="KW-0732">Signal</keyword>
<evidence type="ECO:0000313" key="3">
    <source>
        <dbReference type="WBParaSite" id="L893_g32078.t2"/>
    </source>
</evidence>
<evidence type="ECO:0000256" key="1">
    <source>
        <dbReference type="SAM" id="SignalP"/>
    </source>
</evidence>
<protein>
    <submittedName>
        <fullName evidence="3">Gamma-tubulin complex component</fullName>
    </submittedName>
</protein>
<dbReference type="AlphaFoldDB" id="A0A1I8A319"/>